<dbReference type="AlphaFoldDB" id="A0A0C3C5W0"/>
<organism evidence="9 10">
    <name type="scientific">Piloderma croceum (strain F 1598)</name>
    <dbReference type="NCBI Taxonomy" id="765440"/>
    <lineage>
        <taxon>Eukaryota</taxon>
        <taxon>Fungi</taxon>
        <taxon>Dikarya</taxon>
        <taxon>Basidiomycota</taxon>
        <taxon>Agaricomycotina</taxon>
        <taxon>Agaricomycetes</taxon>
        <taxon>Agaricomycetidae</taxon>
        <taxon>Atheliales</taxon>
        <taxon>Atheliaceae</taxon>
        <taxon>Piloderma</taxon>
    </lineage>
</organism>
<feature type="region of interest" description="Disordered" evidence="6">
    <location>
        <begin position="1"/>
        <end position="35"/>
    </location>
</feature>
<reference evidence="10" key="2">
    <citation type="submission" date="2015-01" db="EMBL/GenBank/DDBJ databases">
        <title>Evolutionary Origins and Diversification of the Mycorrhizal Mutualists.</title>
        <authorList>
            <consortium name="DOE Joint Genome Institute"/>
            <consortium name="Mycorrhizal Genomics Consortium"/>
            <person name="Kohler A."/>
            <person name="Kuo A."/>
            <person name="Nagy L.G."/>
            <person name="Floudas D."/>
            <person name="Copeland A."/>
            <person name="Barry K.W."/>
            <person name="Cichocki N."/>
            <person name="Veneault-Fourrey C."/>
            <person name="LaButti K."/>
            <person name="Lindquist E.A."/>
            <person name="Lipzen A."/>
            <person name="Lundell T."/>
            <person name="Morin E."/>
            <person name="Murat C."/>
            <person name="Riley R."/>
            <person name="Ohm R."/>
            <person name="Sun H."/>
            <person name="Tunlid A."/>
            <person name="Henrissat B."/>
            <person name="Grigoriev I.V."/>
            <person name="Hibbett D.S."/>
            <person name="Martin F."/>
        </authorList>
    </citation>
    <scope>NUCLEOTIDE SEQUENCE [LARGE SCALE GENOMIC DNA]</scope>
    <source>
        <strain evidence="10">F 1598</strain>
    </source>
</reference>
<dbReference type="GO" id="GO:0005829">
    <property type="term" value="C:cytosol"/>
    <property type="evidence" value="ECO:0007669"/>
    <property type="project" value="TreeGrafter"/>
</dbReference>
<dbReference type="GO" id="GO:0005634">
    <property type="term" value="C:nucleus"/>
    <property type="evidence" value="ECO:0007669"/>
    <property type="project" value="TreeGrafter"/>
</dbReference>
<evidence type="ECO:0000256" key="3">
    <source>
        <dbReference type="ARBA" id="ARBA00022833"/>
    </source>
</evidence>
<evidence type="ECO:0000259" key="7">
    <source>
        <dbReference type="PROSITE" id="PS50235"/>
    </source>
</evidence>
<keyword evidence="3" id="KW-0862">Zinc</keyword>
<comment type="similarity">
    <text evidence="5">Belongs to the peptidase C19 family.</text>
</comment>
<keyword evidence="5" id="KW-0378">Hydrolase</keyword>
<dbReference type="Pfam" id="PF02148">
    <property type="entry name" value="zf-UBP"/>
    <property type="match status" value="1"/>
</dbReference>
<keyword evidence="2 4" id="KW-0863">Zinc-finger</keyword>
<reference evidence="9 10" key="1">
    <citation type="submission" date="2014-04" db="EMBL/GenBank/DDBJ databases">
        <authorList>
            <consortium name="DOE Joint Genome Institute"/>
            <person name="Kuo A."/>
            <person name="Tarkka M."/>
            <person name="Buscot F."/>
            <person name="Kohler A."/>
            <person name="Nagy L.G."/>
            <person name="Floudas D."/>
            <person name="Copeland A."/>
            <person name="Barry K.W."/>
            <person name="Cichocki N."/>
            <person name="Veneault-Fourrey C."/>
            <person name="LaButti K."/>
            <person name="Lindquist E.A."/>
            <person name="Lipzen A."/>
            <person name="Lundell T."/>
            <person name="Morin E."/>
            <person name="Murat C."/>
            <person name="Sun H."/>
            <person name="Tunlid A."/>
            <person name="Henrissat B."/>
            <person name="Grigoriev I.V."/>
            <person name="Hibbett D.S."/>
            <person name="Martin F."/>
            <person name="Nordberg H.P."/>
            <person name="Cantor M.N."/>
            <person name="Hua S.X."/>
        </authorList>
    </citation>
    <scope>NUCLEOTIDE SEQUENCE [LARGE SCALE GENOMIC DNA]</scope>
    <source>
        <strain evidence="9 10">F 1598</strain>
    </source>
</reference>
<evidence type="ECO:0000256" key="4">
    <source>
        <dbReference type="PROSITE-ProRule" id="PRU00502"/>
    </source>
</evidence>
<evidence type="ECO:0000256" key="6">
    <source>
        <dbReference type="SAM" id="MobiDB-lite"/>
    </source>
</evidence>
<dbReference type="GO" id="GO:0004843">
    <property type="term" value="F:cysteine-type deubiquitinase activity"/>
    <property type="evidence" value="ECO:0007669"/>
    <property type="project" value="UniProtKB-UniRule"/>
</dbReference>
<dbReference type="PROSITE" id="PS00972">
    <property type="entry name" value="USP_1"/>
    <property type="match status" value="1"/>
</dbReference>
<evidence type="ECO:0000256" key="5">
    <source>
        <dbReference type="RuleBase" id="RU366025"/>
    </source>
</evidence>
<dbReference type="OrthoDB" id="289038at2759"/>
<dbReference type="PANTHER" id="PTHR24006">
    <property type="entry name" value="UBIQUITIN CARBOXYL-TERMINAL HYDROLASE"/>
    <property type="match status" value="1"/>
</dbReference>
<gene>
    <name evidence="9" type="ORF">PILCRDRAFT_379926</name>
</gene>
<protein>
    <recommendedName>
        <fullName evidence="5">Ubiquitin carboxyl-terminal hydrolase</fullName>
        <ecNumber evidence="5">3.4.19.12</ecNumber>
    </recommendedName>
</protein>
<keyword evidence="5" id="KW-0645">Protease</keyword>
<feature type="region of interest" description="Disordered" evidence="6">
    <location>
        <begin position="551"/>
        <end position="578"/>
    </location>
</feature>
<dbReference type="SUPFAM" id="SSF57850">
    <property type="entry name" value="RING/U-box"/>
    <property type="match status" value="1"/>
</dbReference>
<keyword evidence="5" id="KW-0833">Ubl conjugation pathway</keyword>
<evidence type="ECO:0000256" key="1">
    <source>
        <dbReference type="ARBA" id="ARBA00022723"/>
    </source>
</evidence>
<evidence type="ECO:0000256" key="2">
    <source>
        <dbReference type="ARBA" id="ARBA00022771"/>
    </source>
</evidence>
<dbReference type="InterPro" id="IPR018200">
    <property type="entry name" value="USP_CS"/>
</dbReference>
<dbReference type="SUPFAM" id="SSF54001">
    <property type="entry name" value="Cysteine proteinases"/>
    <property type="match status" value="1"/>
</dbReference>
<feature type="domain" description="UBP-type" evidence="8">
    <location>
        <begin position="34"/>
        <end position="163"/>
    </location>
</feature>
<dbReference type="GO" id="GO:0008270">
    <property type="term" value="F:zinc ion binding"/>
    <property type="evidence" value="ECO:0007669"/>
    <property type="project" value="UniProtKB-KW"/>
</dbReference>
<dbReference type="InterPro" id="IPR001607">
    <property type="entry name" value="Znf_UBP"/>
</dbReference>
<dbReference type="InterPro" id="IPR050164">
    <property type="entry name" value="Peptidase_C19"/>
</dbReference>
<dbReference type="PANTHER" id="PTHR24006:SF937">
    <property type="entry name" value="UBIQUITIN CARBOXYL-TERMINAL HYDROLASE"/>
    <property type="match status" value="1"/>
</dbReference>
<dbReference type="InterPro" id="IPR028889">
    <property type="entry name" value="USP"/>
</dbReference>
<dbReference type="PROSITE" id="PS00973">
    <property type="entry name" value="USP_2"/>
    <property type="match status" value="1"/>
</dbReference>
<dbReference type="STRING" id="765440.A0A0C3C5W0"/>
<dbReference type="Gene3D" id="3.90.70.10">
    <property type="entry name" value="Cysteine proteinases"/>
    <property type="match status" value="1"/>
</dbReference>
<keyword evidence="5" id="KW-0788">Thiol protease</keyword>
<dbReference type="InterPro" id="IPR001394">
    <property type="entry name" value="Peptidase_C19_UCH"/>
</dbReference>
<dbReference type="HOGENOM" id="CLU_008279_11_2_1"/>
<comment type="catalytic activity">
    <reaction evidence="5">
        <text>Thiol-dependent hydrolysis of ester, thioester, amide, peptide and isopeptide bonds formed by the C-terminal Gly of ubiquitin (a 76-residue protein attached to proteins as an intracellular targeting signal).</text>
        <dbReference type="EC" id="3.4.19.12"/>
    </reaction>
</comment>
<dbReference type="PROSITE" id="PS50271">
    <property type="entry name" value="ZF_UBP"/>
    <property type="match status" value="1"/>
</dbReference>
<dbReference type="Proteomes" id="UP000054166">
    <property type="component" value="Unassembled WGS sequence"/>
</dbReference>
<evidence type="ECO:0000313" key="9">
    <source>
        <dbReference type="EMBL" id="KIM85052.1"/>
    </source>
</evidence>
<feature type="compositionally biased region" description="Basic and acidic residues" evidence="6">
    <location>
        <begin position="551"/>
        <end position="571"/>
    </location>
</feature>
<feature type="compositionally biased region" description="Low complexity" evidence="6">
    <location>
        <begin position="13"/>
        <end position="26"/>
    </location>
</feature>
<dbReference type="InterPro" id="IPR038765">
    <property type="entry name" value="Papain-like_cys_pep_sf"/>
</dbReference>
<dbReference type="SMART" id="SM00290">
    <property type="entry name" value="ZnF_UBP"/>
    <property type="match status" value="1"/>
</dbReference>
<dbReference type="PROSITE" id="PS50235">
    <property type="entry name" value="USP_3"/>
    <property type="match status" value="1"/>
</dbReference>
<proteinExistence type="inferred from homology"/>
<dbReference type="InterPro" id="IPR013083">
    <property type="entry name" value="Znf_RING/FYVE/PHD"/>
</dbReference>
<keyword evidence="10" id="KW-1185">Reference proteome</keyword>
<evidence type="ECO:0000259" key="8">
    <source>
        <dbReference type="PROSITE" id="PS50271"/>
    </source>
</evidence>
<dbReference type="GO" id="GO:0006508">
    <property type="term" value="P:proteolysis"/>
    <property type="evidence" value="ECO:0007669"/>
    <property type="project" value="UniProtKB-KW"/>
</dbReference>
<accession>A0A0C3C5W0</accession>
<dbReference type="InParanoid" id="A0A0C3C5W0"/>
<feature type="domain" description="USP" evidence="7">
    <location>
        <begin position="198"/>
        <end position="532"/>
    </location>
</feature>
<dbReference type="EC" id="3.4.19.12" evidence="5"/>
<dbReference type="EMBL" id="KN832986">
    <property type="protein sequence ID" value="KIM85052.1"/>
    <property type="molecule type" value="Genomic_DNA"/>
</dbReference>
<dbReference type="FunCoup" id="A0A0C3C5W0">
    <property type="interactions" value="223"/>
</dbReference>
<keyword evidence="1" id="KW-0479">Metal-binding</keyword>
<dbReference type="Pfam" id="PF00443">
    <property type="entry name" value="UCH"/>
    <property type="match status" value="1"/>
</dbReference>
<name>A0A0C3C5W0_PILCF</name>
<sequence length="578" mass="64610">MSASPESGPNPPDTDLSFSSTSSLESQANASDNNRCSHIREAMADGPSRAQIVTKYKAVISWTVNRTQDVLHPAKRRKISSPTCDVCELTLSRPFACLHCSFAGCWSNAHVGMHLKNEGHGFCVDVKSGSIFCGECDDFIYDATMDSIYLSTVVSAEEKQTKFQVKKKGREPFRPWIPSDKERVALEGTVALPCQGRRGLLNLGQTCFLNVVLQAFVHNPLLRNYFLSDKHNNQLCAKPPGCTSCEMDKLFAQIYSNSAIPHGPTSFLATTWRASAELSGYKQQDAHEFFISALNQIHNTSRGSTNVSCNCIIHSTFAGQLQSDVKCERCGNVTSTVDPMLDISLELKEKAGEVTSGENTLAACLRRYTQPEKLGAKEYSCGKCNKASHVSEASKRLSIRKLPPVLSFQFKRFEHKTTDKSSAQKIDAPVRFPASFNMAPYTTLVMNLKGKETERENERGGVPALSYPGPEAMYEYDLFAVINHEGQIDNGHYTNYARFQDEWYRFDDDKVTNSNLGACLNSPAYMCFYVKRHLDYKPDMTPTYVQTRENEAVREKELEKEKERARNKEVEDALLATV</sequence>
<dbReference type="GO" id="GO:0016579">
    <property type="term" value="P:protein deubiquitination"/>
    <property type="evidence" value="ECO:0007669"/>
    <property type="project" value="InterPro"/>
</dbReference>
<evidence type="ECO:0000313" key="10">
    <source>
        <dbReference type="Proteomes" id="UP000054166"/>
    </source>
</evidence>
<dbReference type="Gene3D" id="3.30.40.10">
    <property type="entry name" value="Zinc/RING finger domain, C3HC4 (zinc finger)"/>
    <property type="match status" value="1"/>
</dbReference>